<reference evidence="3 4" key="1">
    <citation type="submission" date="2016-12" db="EMBL/GenBank/DDBJ databases">
        <title>Genome sequencing of Methylocaldum marinum.</title>
        <authorList>
            <person name="Takeuchi M."/>
            <person name="Kamagata Y."/>
            <person name="Hiraoka S."/>
            <person name="Oshima K."/>
            <person name="Hattori M."/>
            <person name="Iwasaki W."/>
        </authorList>
    </citation>
    <scope>NUCLEOTIDE SEQUENCE [LARGE SCALE GENOMIC DNA]</scope>
    <source>
        <strain evidence="3 4">S8</strain>
    </source>
</reference>
<dbReference type="SUPFAM" id="SSF55785">
    <property type="entry name" value="PYP-like sensor domain (PAS domain)"/>
    <property type="match status" value="1"/>
</dbReference>
<dbReference type="PANTHER" id="PTHR46663:SF2">
    <property type="entry name" value="GGDEF DOMAIN-CONTAINING PROTEIN"/>
    <property type="match status" value="1"/>
</dbReference>
<dbReference type="InterPro" id="IPR000700">
    <property type="entry name" value="PAS-assoc_C"/>
</dbReference>
<dbReference type="Gene3D" id="3.30.70.270">
    <property type="match status" value="1"/>
</dbReference>
<dbReference type="AlphaFoldDB" id="A0A250KW73"/>
<dbReference type="Gene3D" id="3.30.450.20">
    <property type="entry name" value="PAS domain"/>
    <property type="match status" value="1"/>
</dbReference>
<dbReference type="EMBL" id="AP017928">
    <property type="protein sequence ID" value="BBA35842.1"/>
    <property type="molecule type" value="Genomic_DNA"/>
</dbReference>
<evidence type="ECO:0000259" key="1">
    <source>
        <dbReference type="PROSITE" id="PS50113"/>
    </source>
</evidence>
<feature type="domain" description="GGDEF" evidence="2">
    <location>
        <begin position="84"/>
        <end position="111"/>
    </location>
</feature>
<dbReference type="Proteomes" id="UP000266313">
    <property type="component" value="Chromosome"/>
</dbReference>
<sequence length="111" mass="12626">MTCPRICTKNGSEQWIEHVCKQVFDGAGEFRSVRGSLRDITYRRLAEQKVHFLTNRDTLTGLPNRVLFTELLTQSILHAESSRDSFALLFLDLDNLKTVNESLGHTQATNC</sequence>
<organism evidence="3 4">
    <name type="scientific">Methylocaldum marinum</name>
    <dbReference type="NCBI Taxonomy" id="1432792"/>
    <lineage>
        <taxon>Bacteria</taxon>
        <taxon>Pseudomonadati</taxon>
        <taxon>Pseudomonadota</taxon>
        <taxon>Gammaproteobacteria</taxon>
        <taxon>Methylococcales</taxon>
        <taxon>Methylococcaceae</taxon>
        <taxon>Methylocaldum</taxon>
    </lineage>
</organism>
<dbReference type="PROSITE" id="PS50113">
    <property type="entry name" value="PAC"/>
    <property type="match status" value="1"/>
</dbReference>
<dbReference type="InterPro" id="IPR000160">
    <property type="entry name" value="GGDEF_dom"/>
</dbReference>
<dbReference type="NCBIfam" id="TIGR00254">
    <property type="entry name" value="GGDEF"/>
    <property type="match status" value="1"/>
</dbReference>
<dbReference type="PANTHER" id="PTHR46663">
    <property type="entry name" value="DIGUANYLATE CYCLASE DGCT-RELATED"/>
    <property type="match status" value="1"/>
</dbReference>
<dbReference type="Pfam" id="PF00990">
    <property type="entry name" value="GGDEF"/>
    <property type="match status" value="1"/>
</dbReference>
<dbReference type="InterPro" id="IPR043128">
    <property type="entry name" value="Rev_trsase/Diguanyl_cyclase"/>
</dbReference>
<protein>
    <submittedName>
        <fullName evidence="3">Response regulator receiver modulated diguanylate cyclase/phosphodiesterase with PAS/PAC sensor(S)</fullName>
    </submittedName>
</protein>
<dbReference type="InterPro" id="IPR052163">
    <property type="entry name" value="DGC-Regulatory_Protein"/>
</dbReference>
<dbReference type="SUPFAM" id="SSF55073">
    <property type="entry name" value="Nucleotide cyclase"/>
    <property type="match status" value="1"/>
</dbReference>
<evidence type="ECO:0000313" key="3">
    <source>
        <dbReference type="EMBL" id="BBA35842.1"/>
    </source>
</evidence>
<dbReference type="KEGG" id="mmai:sS8_3910"/>
<name>A0A250KW73_9GAMM</name>
<dbReference type="InterPro" id="IPR029787">
    <property type="entry name" value="Nucleotide_cyclase"/>
</dbReference>
<feature type="domain" description="PAC" evidence="1">
    <location>
        <begin position="1"/>
        <end position="52"/>
    </location>
</feature>
<keyword evidence="4" id="KW-1185">Reference proteome</keyword>
<proteinExistence type="predicted"/>
<evidence type="ECO:0000259" key="2">
    <source>
        <dbReference type="PROSITE" id="PS50887"/>
    </source>
</evidence>
<evidence type="ECO:0000313" key="4">
    <source>
        <dbReference type="Proteomes" id="UP000266313"/>
    </source>
</evidence>
<dbReference type="PROSITE" id="PS50887">
    <property type="entry name" value="GGDEF"/>
    <property type="match status" value="1"/>
</dbReference>
<accession>A0A250KW73</accession>
<gene>
    <name evidence="3" type="ORF">sS8_3910</name>
</gene>
<dbReference type="InterPro" id="IPR035965">
    <property type="entry name" value="PAS-like_dom_sf"/>
</dbReference>